<dbReference type="AlphaFoldDB" id="A0A4R8C4R0"/>
<reference evidence="4 5" key="1">
    <citation type="submission" date="2019-03" db="EMBL/GenBank/DDBJ databases">
        <title>Genomic Encyclopedia of Type Strains, Phase III (KMG-III): the genomes of soil and plant-associated and newly described type strains.</title>
        <authorList>
            <person name="Whitman W."/>
        </authorList>
    </citation>
    <scope>NUCLEOTIDE SEQUENCE [LARGE SCALE GENOMIC DNA]</scope>
    <source>
        <strain evidence="4 5">VKM Ac-2573</strain>
    </source>
</reference>
<name>A0A4R8C4R0_9ACTN</name>
<keyword evidence="2" id="KW-0812">Transmembrane</keyword>
<accession>A0A4R8C4R0</accession>
<evidence type="ECO:0000256" key="2">
    <source>
        <dbReference type="SAM" id="Phobius"/>
    </source>
</evidence>
<keyword evidence="2" id="KW-1133">Transmembrane helix</keyword>
<keyword evidence="2" id="KW-0472">Membrane</keyword>
<dbReference type="CDD" id="cd05379">
    <property type="entry name" value="CAP_bacterial"/>
    <property type="match status" value="1"/>
</dbReference>
<feature type="transmembrane region" description="Helical" evidence="2">
    <location>
        <begin position="12"/>
        <end position="34"/>
    </location>
</feature>
<feature type="domain" description="SCP" evidence="3">
    <location>
        <begin position="150"/>
        <end position="257"/>
    </location>
</feature>
<dbReference type="EMBL" id="SODP01000002">
    <property type="protein sequence ID" value="TDW70135.1"/>
    <property type="molecule type" value="Genomic_DNA"/>
</dbReference>
<evidence type="ECO:0000313" key="4">
    <source>
        <dbReference type="EMBL" id="TDW70135.1"/>
    </source>
</evidence>
<evidence type="ECO:0000256" key="1">
    <source>
        <dbReference type="SAM" id="MobiDB-lite"/>
    </source>
</evidence>
<proteinExistence type="predicted"/>
<gene>
    <name evidence="4" type="ORF">EV653_4169</name>
</gene>
<comment type="caution">
    <text evidence="4">The sequence shown here is derived from an EMBL/GenBank/DDBJ whole genome shotgun (WGS) entry which is preliminary data.</text>
</comment>
<dbReference type="Proteomes" id="UP000295146">
    <property type="component" value="Unassembled WGS sequence"/>
</dbReference>
<protein>
    <submittedName>
        <fullName evidence="4">Uncharacterized protein YkwD</fullName>
    </submittedName>
</protein>
<organism evidence="4 5">
    <name type="scientific">Kribbella pratensis</name>
    <dbReference type="NCBI Taxonomy" id="2512112"/>
    <lineage>
        <taxon>Bacteria</taxon>
        <taxon>Bacillati</taxon>
        <taxon>Actinomycetota</taxon>
        <taxon>Actinomycetes</taxon>
        <taxon>Propionibacteriales</taxon>
        <taxon>Kribbellaceae</taxon>
        <taxon>Kribbella</taxon>
    </lineage>
</organism>
<feature type="compositionally biased region" description="Low complexity" evidence="1">
    <location>
        <begin position="62"/>
        <end position="139"/>
    </location>
</feature>
<dbReference type="PANTHER" id="PTHR31157">
    <property type="entry name" value="SCP DOMAIN-CONTAINING PROTEIN"/>
    <property type="match status" value="1"/>
</dbReference>
<feature type="region of interest" description="Disordered" evidence="1">
    <location>
        <begin position="38"/>
        <end position="145"/>
    </location>
</feature>
<dbReference type="RefSeq" id="WP_134105360.1">
    <property type="nucleotide sequence ID" value="NZ_SODP01000002.1"/>
</dbReference>
<dbReference type="Pfam" id="PF00188">
    <property type="entry name" value="CAP"/>
    <property type="match status" value="1"/>
</dbReference>
<dbReference type="Gene3D" id="3.40.33.10">
    <property type="entry name" value="CAP"/>
    <property type="match status" value="1"/>
</dbReference>
<evidence type="ECO:0000259" key="3">
    <source>
        <dbReference type="Pfam" id="PF00188"/>
    </source>
</evidence>
<dbReference type="InterPro" id="IPR035940">
    <property type="entry name" value="CAP_sf"/>
</dbReference>
<dbReference type="SUPFAM" id="SSF55797">
    <property type="entry name" value="PR-1-like"/>
    <property type="match status" value="1"/>
</dbReference>
<evidence type="ECO:0000313" key="5">
    <source>
        <dbReference type="Proteomes" id="UP000295146"/>
    </source>
</evidence>
<dbReference type="PANTHER" id="PTHR31157:SF1">
    <property type="entry name" value="SCP DOMAIN-CONTAINING PROTEIN"/>
    <property type="match status" value="1"/>
</dbReference>
<dbReference type="OrthoDB" id="68195at2"/>
<sequence>MTNHKRSLGSGVAGPLIASLSALVLLVGVGWFVVRQTGSSKPTSQESPITSVAPAGDDAPKATPSRTTSPSYTPRRTTPTPTPTPTRATTTTPTPKPTRSTTAPSRSSTRTPTPRPTKTTSKPTPKPSHTATPRPTATTKPSGGAEAQVLALTNQERAKAGCGPLRMNSALTKAAEGHAADMVDQHYFAHDSLDGRSPFDRMKAAGFTGGAMAENIAVGYSSPSAVVTGWMNSPGHRANILNCTYTMIGIGYDSGQVKPDWGNGSWVQDFGG</sequence>
<feature type="compositionally biased region" description="Polar residues" evidence="1">
    <location>
        <begin position="38"/>
        <end position="50"/>
    </location>
</feature>
<dbReference type="InterPro" id="IPR014044">
    <property type="entry name" value="CAP_dom"/>
</dbReference>
<keyword evidence="5" id="KW-1185">Reference proteome</keyword>
<dbReference type="PRINTS" id="PR01217">
    <property type="entry name" value="PRICHEXTENSN"/>
</dbReference>